<dbReference type="EMBL" id="KZ305086">
    <property type="protein sequence ID" value="PIA28466.1"/>
    <property type="molecule type" value="Genomic_DNA"/>
</dbReference>
<dbReference type="AlphaFoldDB" id="A0A2G5CB35"/>
<dbReference type="InterPro" id="IPR009057">
    <property type="entry name" value="Homeodomain-like_sf"/>
</dbReference>
<gene>
    <name evidence="2" type="ORF">AQUCO_06900025v1</name>
</gene>
<feature type="compositionally biased region" description="Basic residues" evidence="1">
    <location>
        <begin position="266"/>
        <end position="275"/>
    </location>
</feature>
<dbReference type="SUPFAM" id="SSF46689">
    <property type="entry name" value="Homeodomain-like"/>
    <property type="match status" value="1"/>
</dbReference>
<evidence type="ECO:0000313" key="2">
    <source>
        <dbReference type="EMBL" id="PIA28466.1"/>
    </source>
</evidence>
<feature type="compositionally biased region" description="Basic residues" evidence="1">
    <location>
        <begin position="469"/>
        <end position="478"/>
    </location>
</feature>
<dbReference type="STRING" id="218851.A0A2G5CB35"/>
<sequence>MTKKKKNNNNNIIEPTTTPLRRSKRLLELSASKSNNDKVLQVYTFPLSSAKTHFKSPISSVVSSKNSIESFKGSVKSMKLNNGLEKSGRMVNGVERSQSRRRSPRLSYLENITPDISDGKSCGKKKNNGEEISLRKIDGIEGFQSCRRSPRFSVMEITPQVKNCGKISNGFGKITMQKIDGVTANTPETFEKKKCTRSSSGLKNLAKTIIGIENVQACRRSPRFPAVVKTNGIVNKESDLIRVNDQVSFGDSIDCMNREDSLAGTQKRKSVKRGRQSLSGQPDVGMVTPNNGKENKKQRNVSFGANGNQDKSDGLHCKEIGTLQKLDKITSTHLRTPLSSIENNTQLLCHGKKSEKLVAAKSGLNKSTKTEERSVVNQCGHRGWTKDQEVALQRAYFAAKPSPHIWKKISRLVPGKSAQDCFNKIQSDSITPPETRPRSRSRANKTNSSPLGHFSLSGSKLLEPDKLNVKRPRGSKRTKCLAQKTARHLLQKQNLLNQGSKIDLFTILEPTACSLTEGVPETNTLSTPKCSPDRQGFLQYFHQRSLSVHKKPLSRFSDSTQIPLASPPVLKNIKNMAFHEKYIDQLHCREAKRKGGHRESVNGKEKGKENILKTNVIKAAKNALVSDAKDFIKKFEHLQANAVESSDDFDDYDNDDSGSVGNGE</sequence>
<name>A0A2G5CB35_AQUCA</name>
<proteinExistence type="predicted"/>
<keyword evidence="3" id="KW-1185">Reference proteome</keyword>
<evidence type="ECO:0008006" key="4">
    <source>
        <dbReference type="Google" id="ProtNLM"/>
    </source>
</evidence>
<organism evidence="2 3">
    <name type="scientific">Aquilegia coerulea</name>
    <name type="common">Rocky mountain columbine</name>
    <dbReference type="NCBI Taxonomy" id="218851"/>
    <lineage>
        <taxon>Eukaryota</taxon>
        <taxon>Viridiplantae</taxon>
        <taxon>Streptophyta</taxon>
        <taxon>Embryophyta</taxon>
        <taxon>Tracheophyta</taxon>
        <taxon>Spermatophyta</taxon>
        <taxon>Magnoliopsida</taxon>
        <taxon>Ranunculales</taxon>
        <taxon>Ranunculaceae</taxon>
        <taxon>Thalictroideae</taxon>
        <taxon>Aquilegia</taxon>
    </lineage>
</organism>
<protein>
    <recommendedName>
        <fullName evidence="4">Myb-like domain-containing protein</fullName>
    </recommendedName>
</protein>
<dbReference type="PANTHER" id="PTHR14000">
    <property type="entry name" value="FINGER CCCH DOMAIN PROTEIN, PUTATIVE (DUF3755)-RELATED"/>
    <property type="match status" value="1"/>
</dbReference>
<evidence type="ECO:0000313" key="3">
    <source>
        <dbReference type="Proteomes" id="UP000230069"/>
    </source>
</evidence>
<evidence type="ECO:0000256" key="1">
    <source>
        <dbReference type="SAM" id="MobiDB-lite"/>
    </source>
</evidence>
<dbReference type="OrthoDB" id="552191at2759"/>
<reference evidence="2 3" key="1">
    <citation type="submission" date="2017-09" db="EMBL/GenBank/DDBJ databases">
        <title>WGS assembly of Aquilegia coerulea Goldsmith.</title>
        <authorList>
            <person name="Hodges S."/>
            <person name="Kramer E."/>
            <person name="Nordborg M."/>
            <person name="Tomkins J."/>
            <person name="Borevitz J."/>
            <person name="Derieg N."/>
            <person name="Yan J."/>
            <person name="Mihaltcheva S."/>
            <person name="Hayes R.D."/>
            <person name="Rokhsar D."/>
        </authorList>
    </citation>
    <scope>NUCLEOTIDE SEQUENCE [LARGE SCALE GENOMIC DNA]</scope>
    <source>
        <strain evidence="3">cv. Goldsmith</strain>
    </source>
</reference>
<dbReference type="Gene3D" id="1.10.10.60">
    <property type="entry name" value="Homeodomain-like"/>
    <property type="match status" value="1"/>
</dbReference>
<feature type="region of interest" description="Disordered" evidence="1">
    <location>
        <begin position="260"/>
        <end position="310"/>
    </location>
</feature>
<feature type="region of interest" description="Disordered" evidence="1">
    <location>
        <begin position="425"/>
        <end position="478"/>
    </location>
</feature>
<dbReference type="InParanoid" id="A0A2G5CB35"/>
<feature type="compositionally biased region" description="Polar residues" evidence="1">
    <location>
        <begin position="300"/>
        <end position="309"/>
    </location>
</feature>
<accession>A0A2G5CB35</accession>
<dbReference type="Proteomes" id="UP000230069">
    <property type="component" value="Unassembled WGS sequence"/>
</dbReference>
<dbReference type="CDD" id="cd00167">
    <property type="entry name" value="SANT"/>
    <property type="match status" value="1"/>
</dbReference>
<dbReference type="InterPro" id="IPR001005">
    <property type="entry name" value="SANT/Myb"/>
</dbReference>
<dbReference type="PANTHER" id="PTHR14000:SF17">
    <property type="entry name" value="MYB-LIKE DOMAIN-CONTAINING PROTEIN"/>
    <property type="match status" value="1"/>
</dbReference>